<gene>
    <name evidence="6" type="primary">ligD</name>
    <name evidence="6" type="ORF">ACFQ16_07825</name>
</gene>
<dbReference type="PANTHER" id="PTHR45674:SF4">
    <property type="entry name" value="DNA LIGASE 1"/>
    <property type="match status" value="1"/>
</dbReference>
<dbReference type="Gene3D" id="3.30.1490.70">
    <property type="match status" value="1"/>
</dbReference>
<organism evidence="6 7">
    <name type="scientific">Saccharopolyspora rosea</name>
    <dbReference type="NCBI Taxonomy" id="524884"/>
    <lineage>
        <taxon>Bacteria</taxon>
        <taxon>Bacillati</taxon>
        <taxon>Actinomycetota</taxon>
        <taxon>Actinomycetes</taxon>
        <taxon>Pseudonocardiales</taxon>
        <taxon>Pseudonocardiaceae</taxon>
        <taxon>Saccharopolyspora</taxon>
    </lineage>
</organism>
<proteinExistence type="inferred from homology"/>
<dbReference type="GO" id="GO:0016874">
    <property type="term" value="F:ligase activity"/>
    <property type="evidence" value="ECO:0007669"/>
    <property type="project" value="UniProtKB-KW"/>
</dbReference>
<dbReference type="InterPro" id="IPR050191">
    <property type="entry name" value="ATP-dep_DNA_ligase"/>
</dbReference>
<evidence type="ECO:0000313" key="6">
    <source>
        <dbReference type="EMBL" id="MFD0919648.1"/>
    </source>
</evidence>
<dbReference type="SUPFAM" id="SSF50249">
    <property type="entry name" value="Nucleic acid-binding proteins"/>
    <property type="match status" value="1"/>
</dbReference>
<dbReference type="PANTHER" id="PTHR45674">
    <property type="entry name" value="DNA LIGASE 1/3 FAMILY MEMBER"/>
    <property type="match status" value="1"/>
</dbReference>
<dbReference type="Gene3D" id="3.30.470.30">
    <property type="entry name" value="DNA ligase/mRNA capping enzyme"/>
    <property type="match status" value="1"/>
</dbReference>
<accession>A0ABW3FP89</accession>
<dbReference type="NCBIfam" id="TIGR02779">
    <property type="entry name" value="NHEJ_ligase_lig"/>
    <property type="match status" value="1"/>
</dbReference>
<comment type="caution">
    <text evidence="6">The sequence shown here is derived from an EMBL/GenBank/DDBJ whole genome shotgun (WGS) entry which is preliminary data.</text>
</comment>
<dbReference type="CDD" id="cd07971">
    <property type="entry name" value="OBF_DNA_ligase_LigD"/>
    <property type="match status" value="1"/>
</dbReference>
<dbReference type="CDD" id="cd07906">
    <property type="entry name" value="Adenylation_DNA_ligase_LigD_LigC"/>
    <property type="match status" value="1"/>
</dbReference>
<evidence type="ECO:0000256" key="2">
    <source>
        <dbReference type="ARBA" id="ARBA00012727"/>
    </source>
</evidence>
<dbReference type="PROSITE" id="PS50160">
    <property type="entry name" value="DNA_LIGASE_A3"/>
    <property type="match status" value="1"/>
</dbReference>
<evidence type="ECO:0000256" key="3">
    <source>
        <dbReference type="ARBA" id="ARBA00022598"/>
    </source>
</evidence>
<keyword evidence="3 6" id="KW-0436">Ligase</keyword>
<evidence type="ECO:0000256" key="1">
    <source>
        <dbReference type="ARBA" id="ARBA00007572"/>
    </source>
</evidence>
<reference evidence="7" key="1">
    <citation type="journal article" date="2019" name="Int. J. Syst. Evol. Microbiol.">
        <title>The Global Catalogue of Microorganisms (GCM) 10K type strain sequencing project: providing services to taxonomists for standard genome sequencing and annotation.</title>
        <authorList>
            <consortium name="The Broad Institute Genomics Platform"/>
            <consortium name="The Broad Institute Genome Sequencing Center for Infectious Disease"/>
            <person name="Wu L."/>
            <person name="Ma J."/>
        </authorList>
    </citation>
    <scope>NUCLEOTIDE SEQUENCE [LARGE SCALE GENOMIC DNA]</scope>
    <source>
        <strain evidence="7">CCUG 56401</strain>
    </source>
</reference>
<name>A0ABW3FP89_9PSEU</name>
<dbReference type="Pfam" id="PF04679">
    <property type="entry name" value="DNA_ligase_A_C"/>
    <property type="match status" value="1"/>
</dbReference>
<dbReference type="InterPro" id="IPR012310">
    <property type="entry name" value="DNA_ligase_ATP-dep_cent"/>
</dbReference>
<dbReference type="InterPro" id="IPR012309">
    <property type="entry name" value="DNA_ligase_ATP-dep_C"/>
</dbReference>
<dbReference type="SUPFAM" id="SSF56091">
    <property type="entry name" value="DNA ligase/mRNA capping enzyme, catalytic domain"/>
    <property type="match status" value="1"/>
</dbReference>
<dbReference type="InterPro" id="IPR014146">
    <property type="entry name" value="LigD_ligase_dom"/>
</dbReference>
<dbReference type="Proteomes" id="UP001597018">
    <property type="component" value="Unassembled WGS sequence"/>
</dbReference>
<feature type="domain" description="ATP-dependent DNA ligase family profile" evidence="5">
    <location>
        <begin position="100"/>
        <end position="221"/>
    </location>
</feature>
<keyword evidence="7" id="KW-1185">Reference proteome</keyword>
<dbReference type="RefSeq" id="WP_345599979.1">
    <property type="nucleotide sequence ID" value="NZ_BAABLT010000001.1"/>
</dbReference>
<dbReference type="Gene3D" id="2.40.50.140">
    <property type="entry name" value="Nucleic acid-binding proteins"/>
    <property type="match status" value="1"/>
</dbReference>
<dbReference type="EC" id="6.5.1.1" evidence="2"/>
<dbReference type="InterPro" id="IPR012340">
    <property type="entry name" value="NA-bd_OB-fold"/>
</dbReference>
<comment type="similarity">
    <text evidence="1">Belongs to the ATP-dependent DNA ligase family.</text>
</comment>
<evidence type="ECO:0000259" key="5">
    <source>
        <dbReference type="PROSITE" id="PS50160"/>
    </source>
</evidence>
<comment type="catalytic activity">
    <reaction evidence="4">
        <text>ATP + (deoxyribonucleotide)n-3'-hydroxyl + 5'-phospho-(deoxyribonucleotide)m = (deoxyribonucleotide)n+m + AMP + diphosphate.</text>
        <dbReference type="EC" id="6.5.1.1"/>
    </reaction>
</comment>
<sequence length="312" mass="34221">MLPTPGEPPEGGEWAFEFKWDGMRALVVAGGGGGVRVLSRVGNDVTSTFPEIAALAEVLDAHQVVLDGEVVAWDASGRPDFGRLQARMHRARPDPGLVRRVPVALLLFDLLWVDGVEVLGEPYVRRRERLRELAVTTVGTVRVPEHHIGLTGDRMLAIAAEHDLEGIVAKRLGSPYRPGVRSADWIKTALRHTTHVVIGGWVPGSGTHRHVLGSLIVGVYDERGMLRCAGHVGTGFSENDRAVFGEALDELARPTSPFSDAVPAELARYARWVEPVIVVEVEYRHWTGERRLRHPAFRRVCPDVPPENAVGP</sequence>
<dbReference type="Pfam" id="PF01068">
    <property type="entry name" value="DNA_ligase_A_M"/>
    <property type="match status" value="1"/>
</dbReference>
<evidence type="ECO:0000313" key="7">
    <source>
        <dbReference type="Proteomes" id="UP001597018"/>
    </source>
</evidence>
<evidence type="ECO:0000256" key="4">
    <source>
        <dbReference type="ARBA" id="ARBA00034003"/>
    </source>
</evidence>
<protein>
    <recommendedName>
        <fullName evidence="2">DNA ligase (ATP)</fullName>
        <ecNumber evidence="2">6.5.1.1</ecNumber>
    </recommendedName>
</protein>
<dbReference type="EMBL" id="JBHTIW010000003">
    <property type="protein sequence ID" value="MFD0919648.1"/>
    <property type="molecule type" value="Genomic_DNA"/>
</dbReference>